<dbReference type="Pfam" id="PF00098">
    <property type="entry name" value="zf-CCHC"/>
    <property type="match status" value="1"/>
</dbReference>
<dbReference type="InterPro" id="IPR036875">
    <property type="entry name" value="Znf_CCHC_sf"/>
</dbReference>
<dbReference type="InterPro" id="IPR001878">
    <property type="entry name" value="Znf_CCHC"/>
</dbReference>
<evidence type="ECO:0000313" key="4">
    <source>
        <dbReference type="Proteomes" id="UP001566132"/>
    </source>
</evidence>
<protein>
    <recommendedName>
        <fullName evidence="2">CCHC-type domain-containing protein</fullName>
    </recommendedName>
</protein>
<dbReference type="PROSITE" id="PS50158">
    <property type="entry name" value="ZF_CCHC"/>
    <property type="match status" value="1"/>
</dbReference>
<keyword evidence="1" id="KW-0862">Zinc</keyword>
<comment type="caution">
    <text evidence="3">The sequence shown here is derived from an EMBL/GenBank/DDBJ whole genome shotgun (WGS) entry which is preliminary data.</text>
</comment>
<feature type="domain" description="CCHC-type" evidence="2">
    <location>
        <begin position="170"/>
        <end position="183"/>
    </location>
</feature>
<dbReference type="SMART" id="SM00343">
    <property type="entry name" value="ZnF_C2HC"/>
    <property type="match status" value="2"/>
</dbReference>
<dbReference type="Proteomes" id="UP001566132">
    <property type="component" value="Unassembled WGS sequence"/>
</dbReference>
<dbReference type="EMBL" id="JBDJPC010000018">
    <property type="protein sequence ID" value="KAL1487805.1"/>
    <property type="molecule type" value="Genomic_DNA"/>
</dbReference>
<name>A0ABD1DZQ2_HYPHA</name>
<evidence type="ECO:0000256" key="1">
    <source>
        <dbReference type="PROSITE-ProRule" id="PRU00047"/>
    </source>
</evidence>
<evidence type="ECO:0000259" key="2">
    <source>
        <dbReference type="PROSITE" id="PS50158"/>
    </source>
</evidence>
<dbReference type="SUPFAM" id="SSF57756">
    <property type="entry name" value="Retrovirus zinc finger-like domains"/>
    <property type="match status" value="1"/>
</dbReference>
<keyword evidence="1" id="KW-0479">Metal-binding</keyword>
<dbReference type="Gene3D" id="4.10.60.10">
    <property type="entry name" value="Zinc finger, CCHC-type"/>
    <property type="match status" value="1"/>
</dbReference>
<gene>
    <name evidence="3" type="ORF">ABEB36_015560</name>
</gene>
<keyword evidence="1" id="KW-0863">Zinc-finger</keyword>
<dbReference type="AlphaFoldDB" id="A0ABD1DZQ2"/>
<sequence>MNKTRDTYAIIVENKKKTYSENLIEIKSIIKQNNFGTKIKELRSTREGNLLVVTEKDDNILKDIINAINQNCTENYAREVQQTKDNLSSVTIHIRKIDANTTIEEVEEDIRKTLRIKGNIRISKLRLYRNNTQAVTVTLNRDTGNKLIDKGYIRVDAEHVCDGTDNRTTCYKCGTVGHVAINCNNKEHCNLCKIYGHSAITINCPKYRQALRVATRRERKKRSSLRSTSTLDERNVNTIRVNNVNNVNINEEETNTILDENINQEVTIPNKKREPILILEKEGRNTEEIYLHRQQSNLSFESAVSMSDLDDADEIENQ</sequence>
<keyword evidence="4" id="KW-1185">Reference proteome</keyword>
<proteinExistence type="predicted"/>
<dbReference type="GO" id="GO:0008270">
    <property type="term" value="F:zinc ion binding"/>
    <property type="evidence" value="ECO:0007669"/>
    <property type="project" value="UniProtKB-KW"/>
</dbReference>
<evidence type="ECO:0000313" key="3">
    <source>
        <dbReference type="EMBL" id="KAL1487805.1"/>
    </source>
</evidence>
<accession>A0ABD1DZQ2</accession>
<reference evidence="3 4" key="1">
    <citation type="submission" date="2024-05" db="EMBL/GenBank/DDBJ databases">
        <title>Genetic variation in Jamaican populations of the coffee berry borer (Hypothenemus hampei).</title>
        <authorList>
            <person name="Errbii M."/>
            <person name="Myrie A."/>
        </authorList>
    </citation>
    <scope>NUCLEOTIDE SEQUENCE [LARGE SCALE GENOMIC DNA]</scope>
    <source>
        <strain evidence="3">JA-Hopewell-2020-01-JO</strain>
        <tissue evidence="3">Whole body</tissue>
    </source>
</reference>
<organism evidence="3 4">
    <name type="scientific">Hypothenemus hampei</name>
    <name type="common">Coffee berry borer</name>
    <dbReference type="NCBI Taxonomy" id="57062"/>
    <lineage>
        <taxon>Eukaryota</taxon>
        <taxon>Metazoa</taxon>
        <taxon>Ecdysozoa</taxon>
        <taxon>Arthropoda</taxon>
        <taxon>Hexapoda</taxon>
        <taxon>Insecta</taxon>
        <taxon>Pterygota</taxon>
        <taxon>Neoptera</taxon>
        <taxon>Endopterygota</taxon>
        <taxon>Coleoptera</taxon>
        <taxon>Polyphaga</taxon>
        <taxon>Cucujiformia</taxon>
        <taxon>Curculionidae</taxon>
        <taxon>Scolytinae</taxon>
        <taxon>Hypothenemus</taxon>
    </lineage>
</organism>